<comment type="caution">
    <text evidence="8">The sequence shown here is derived from an EMBL/GenBank/DDBJ whole genome shotgun (WGS) entry which is preliminary data.</text>
</comment>
<evidence type="ECO:0000256" key="4">
    <source>
        <dbReference type="ARBA" id="ARBA00022692"/>
    </source>
</evidence>
<keyword evidence="4" id="KW-0812">Transmembrane</keyword>
<keyword evidence="7" id="KW-0998">Cell outer membrane</keyword>
<dbReference type="eggNOG" id="COG2067">
    <property type="taxonomic scope" value="Bacteria"/>
</dbReference>
<evidence type="ECO:0000313" key="9">
    <source>
        <dbReference type="Proteomes" id="UP000014174"/>
    </source>
</evidence>
<evidence type="ECO:0000313" key="8">
    <source>
        <dbReference type="EMBL" id="EOR94195.1"/>
    </source>
</evidence>
<dbReference type="Gene3D" id="2.40.160.60">
    <property type="entry name" value="Outer membrane protein transport protein (OMPP1/FadL/TodX)"/>
    <property type="match status" value="1"/>
</dbReference>
<evidence type="ECO:0000256" key="1">
    <source>
        <dbReference type="ARBA" id="ARBA00004571"/>
    </source>
</evidence>
<gene>
    <name evidence="8" type="ORF">ADIARSV_2611</name>
</gene>
<dbReference type="STRING" id="1150600.ADIARSV_2611"/>
<evidence type="ECO:0000256" key="7">
    <source>
        <dbReference type="ARBA" id="ARBA00023237"/>
    </source>
</evidence>
<dbReference type="GO" id="GO:0009279">
    <property type="term" value="C:cell outer membrane"/>
    <property type="evidence" value="ECO:0007669"/>
    <property type="project" value="UniProtKB-SubCell"/>
</dbReference>
<dbReference type="PANTHER" id="PTHR35093">
    <property type="entry name" value="OUTER MEMBRANE PROTEIN NMB0088-RELATED"/>
    <property type="match status" value="1"/>
</dbReference>
<keyword evidence="6" id="KW-0472">Membrane</keyword>
<dbReference type="PANTHER" id="PTHR35093:SF8">
    <property type="entry name" value="OUTER MEMBRANE PROTEIN NMB0088-RELATED"/>
    <property type="match status" value="1"/>
</dbReference>
<dbReference type="PATRIC" id="fig|1150600.3.peg.2584"/>
<evidence type="ECO:0000256" key="2">
    <source>
        <dbReference type="ARBA" id="ARBA00008163"/>
    </source>
</evidence>
<keyword evidence="9" id="KW-1185">Reference proteome</keyword>
<evidence type="ECO:0000256" key="5">
    <source>
        <dbReference type="ARBA" id="ARBA00022729"/>
    </source>
</evidence>
<sequence length="488" mass="53188">MIALLAITYSSYAQYSQDALRFSRFGPGSTSRIKAIGNASTAVGGDMSSIGGNPAGLGFFNKSEFSFTPEYNGSEITSTYFGQTDLETRDQFNLNNASIVFHSPQVRGRGTDPTTGLLSVNFGVGYNRTNNFYDKTFYGEINPNSSIADFYADIANTQGFVNLGQSGGNVLAGWAADQGLIDSVTSDAIGTLYGATTSLNNRQNFTQVTSGGQNEFNLALGANYSNKLYLGFSLGLTSLRYESSSTFQETDGSDNDYRTFYDMDQTTTGSGFNFKLGMIYKPVEAVRLGASFTSPTWYTIEDNTSLNMETFYTQGNSPAANYDNFPTNYNLRTPLKVSGGIAVFMNQFGFISADVEYVDYSTINVSGYDNDSGDNENIDNQYQAAVNARVGAEAKLDKIYLRGGFNYQGNPEKNIGGATNTVSGGIGYRINNVYIDATYAHVSSKQTVFGYEFDPGSTTNIYGDEIYSPEANQKRIYNNAYLTVGFRF</sequence>
<accession>R9GRP6</accession>
<comment type="subcellular location">
    <subcellularLocation>
        <location evidence="1">Cell outer membrane</location>
        <topology evidence="1">Multi-pass membrane protein</topology>
    </subcellularLocation>
</comment>
<evidence type="ECO:0000256" key="3">
    <source>
        <dbReference type="ARBA" id="ARBA00022452"/>
    </source>
</evidence>
<comment type="similarity">
    <text evidence="2">Belongs to the OmpP1/FadL family.</text>
</comment>
<keyword evidence="5" id="KW-0732">Signal</keyword>
<dbReference type="EMBL" id="AQPN01000095">
    <property type="protein sequence ID" value="EOR94195.1"/>
    <property type="molecule type" value="Genomic_DNA"/>
</dbReference>
<evidence type="ECO:0000256" key="6">
    <source>
        <dbReference type="ARBA" id="ARBA00023136"/>
    </source>
</evidence>
<reference evidence="8 9" key="1">
    <citation type="journal article" date="2013" name="Genome Announc.">
        <title>Draft Genome Sequence of Arcticibacter svalbardensis Strain MN12-7T, a Member of the Family Sphingobacteriaceae Isolated from an Arctic Soil Sample.</title>
        <authorList>
            <person name="Shivaji S."/>
            <person name="Ara S."/>
            <person name="Prasad S."/>
            <person name="Manasa B.P."/>
            <person name="Begum Z."/>
            <person name="Singh A."/>
            <person name="Kumar Pinnaka A."/>
        </authorList>
    </citation>
    <scope>NUCLEOTIDE SEQUENCE [LARGE SCALE GENOMIC DNA]</scope>
    <source>
        <strain evidence="8 9">MN12-7</strain>
    </source>
</reference>
<organism evidence="8 9">
    <name type="scientific">Arcticibacter svalbardensis MN12-7</name>
    <dbReference type="NCBI Taxonomy" id="1150600"/>
    <lineage>
        <taxon>Bacteria</taxon>
        <taxon>Pseudomonadati</taxon>
        <taxon>Bacteroidota</taxon>
        <taxon>Sphingobacteriia</taxon>
        <taxon>Sphingobacteriales</taxon>
        <taxon>Sphingobacteriaceae</taxon>
        <taxon>Arcticibacter</taxon>
    </lineage>
</organism>
<name>R9GRP6_9SPHI</name>
<keyword evidence="3" id="KW-1134">Transmembrane beta strand</keyword>
<dbReference type="SUPFAM" id="SSF56935">
    <property type="entry name" value="Porins"/>
    <property type="match status" value="1"/>
</dbReference>
<dbReference type="AlphaFoldDB" id="R9GRP6"/>
<dbReference type="GO" id="GO:0015483">
    <property type="term" value="F:long-chain fatty acid transporting porin activity"/>
    <property type="evidence" value="ECO:0007669"/>
    <property type="project" value="TreeGrafter"/>
</dbReference>
<dbReference type="Proteomes" id="UP000014174">
    <property type="component" value="Unassembled WGS sequence"/>
</dbReference>
<protein>
    <submittedName>
        <fullName evidence="8">Putative hemin receptor</fullName>
    </submittedName>
</protein>
<keyword evidence="8" id="KW-0675">Receptor</keyword>
<proteinExistence type="inferred from homology"/>
<dbReference type="InterPro" id="IPR005017">
    <property type="entry name" value="OMPP1/FadL/TodX"/>
</dbReference>